<dbReference type="Proteomes" id="UP001500730">
    <property type="component" value="Unassembled WGS sequence"/>
</dbReference>
<evidence type="ECO:0000313" key="1">
    <source>
        <dbReference type="EMBL" id="GAA2501513.1"/>
    </source>
</evidence>
<evidence type="ECO:0000313" key="2">
    <source>
        <dbReference type="Proteomes" id="UP001500730"/>
    </source>
</evidence>
<accession>A0ABN3MHZ3</accession>
<proteinExistence type="predicted"/>
<reference evidence="1 2" key="1">
    <citation type="journal article" date="2019" name="Int. J. Syst. Evol. Microbiol.">
        <title>The Global Catalogue of Microorganisms (GCM) 10K type strain sequencing project: providing services to taxonomists for standard genome sequencing and annotation.</title>
        <authorList>
            <consortium name="The Broad Institute Genomics Platform"/>
            <consortium name="The Broad Institute Genome Sequencing Center for Infectious Disease"/>
            <person name="Wu L."/>
            <person name="Ma J."/>
        </authorList>
    </citation>
    <scope>NUCLEOTIDE SEQUENCE [LARGE SCALE GENOMIC DNA]</scope>
    <source>
        <strain evidence="1 2">JCM 16259</strain>
    </source>
</reference>
<gene>
    <name evidence="1" type="ORF">GCM10009858_44630</name>
</gene>
<keyword evidence="2" id="KW-1185">Reference proteome</keyword>
<protein>
    <recommendedName>
        <fullName evidence="3">Helix-turn-helix domain-containing protein</fullName>
    </recommendedName>
</protein>
<comment type="caution">
    <text evidence="1">The sequence shown here is derived from an EMBL/GenBank/DDBJ whole genome shotgun (WGS) entry which is preliminary data.</text>
</comment>
<sequence length="458" mass="49181">MPATATGLLKRARLTLEDLQRTSTPVTSEQWASFDQTVYRLLQELVRTRSGWQPTGSQAVPLYRAFRDYPRPLQPADDRPDFSPKETARLLGTNDTAIRKRILSGTMLAAPTNAGYRIPRSELALHQDPRPAASTDHHPLARLACELGALADLLLTYRMEPSLPELEAGSAAWIGRETLGLAEGAGRRVLALCEPEMADRPLSIARYAVAAAEATAVSTPPLGIQDPAIARSDTSASTEAAALSVFIHQWARAAQAELRAQVPSVEVLKDVTRQGINLYAALHATIQNASIGKDAVTAVQDRLRESAQVLQVGASAWTHTTTGSPPSRDYVAAARCLYATLTQITTAGTAVASPEVTYQALLRGAHEVAWLTTLVTPQASRLIQSEALFIHARHARSDTRRLRAVNNGRLTVATTGDVPNLTTHGWAAERAATSMARALPPAMAAPAHGPWVPLAAQL</sequence>
<organism evidence="1 2">
    <name type="scientific">Terrabacter carboxydivorans</name>
    <dbReference type="NCBI Taxonomy" id="619730"/>
    <lineage>
        <taxon>Bacteria</taxon>
        <taxon>Bacillati</taxon>
        <taxon>Actinomycetota</taxon>
        <taxon>Actinomycetes</taxon>
        <taxon>Micrococcales</taxon>
        <taxon>Intrasporangiaceae</taxon>
        <taxon>Terrabacter</taxon>
    </lineage>
</organism>
<dbReference type="EMBL" id="BAAARE010000034">
    <property type="protein sequence ID" value="GAA2501513.1"/>
    <property type="molecule type" value="Genomic_DNA"/>
</dbReference>
<name>A0ABN3MHZ3_9MICO</name>
<dbReference type="RefSeq" id="WP_344257307.1">
    <property type="nucleotide sequence ID" value="NZ_BAAARE010000034.1"/>
</dbReference>
<evidence type="ECO:0008006" key="3">
    <source>
        <dbReference type="Google" id="ProtNLM"/>
    </source>
</evidence>